<dbReference type="Proteomes" id="UP001497516">
    <property type="component" value="Chromosome 10"/>
</dbReference>
<dbReference type="AlphaFoldDB" id="A0AAV2CZU4"/>
<organism evidence="2 3">
    <name type="scientific">Linum trigynum</name>
    <dbReference type="NCBI Taxonomy" id="586398"/>
    <lineage>
        <taxon>Eukaryota</taxon>
        <taxon>Viridiplantae</taxon>
        <taxon>Streptophyta</taxon>
        <taxon>Embryophyta</taxon>
        <taxon>Tracheophyta</taxon>
        <taxon>Spermatophyta</taxon>
        <taxon>Magnoliopsida</taxon>
        <taxon>eudicotyledons</taxon>
        <taxon>Gunneridae</taxon>
        <taxon>Pentapetalae</taxon>
        <taxon>rosids</taxon>
        <taxon>fabids</taxon>
        <taxon>Malpighiales</taxon>
        <taxon>Linaceae</taxon>
        <taxon>Linum</taxon>
    </lineage>
</organism>
<accession>A0AAV2CZU4</accession>
<dbReference type="Pfam" id="PF09366">
    <property type="entry name" value="DUF1997"/>
    <property type="match status" value="1"/>
</dbReference>
<dbReference type="PANTHER" id="PTHR34131">
    <property type="entry name" value="(RAP ANNOTATION RELEASE2) GALACTOSE-BINDING LIKE DOMAIN CONTAINING PROTEIN"/>
    <property type="match status" value="1"/>
</dbReference>
<dbReference type="EMBL" id="OZ034814">
    <property type="protein sequence ID" value="CAL1361923.1"/>
    <property type="molecule type" value="Genomic_DNA"/>
</dbReference>
<gene>
    <name evidence="2" type="ORF">LTRI10_LOCUS9218</name>
</gene>
<dbReference type="InterPro" id="IPR018971">
    <property type="entry name" value="DUF1997"/>
</dbReference>
<proteinExistence type="predicted"/>
<evidence type="ECO:0000256" key="1">
    <source>
        <dbReference type="SAM" id="MobiDB-lite"/>
    </source>
</evidence>
<dbReference type="PANTHER" id="PTHR34131:SF2">
    <property type="entry name" value="FAMILY PROTEIN, PUTATIVE (DUF1997)-RELATED"/>
    <property type="match status" value="1"/>
</dbReference>
<sequence>MIRSRNLAAPKPHSIHHSDNNPIKPIWGRINAAVGGSSATTVLRVSNSASKTANLSAARKERVKLDTQGSNSAGGYEIGDFLSHSSGIKSILNDKALQSFESLDPNTYRCILPKLKLLNIEATPVLDLRVTPTHEDCTIEMLSCKLQGSDVVEYQNEHFSAFMVNRMTWDTDNPEPFLEVDVKLNLTLEIYTQPFTLLPLSAVEGPGNLVMQALVDRLVPLLLEQLLRDYYDWVEKQKQPGSIIP</sequence>
<feature type="region of interest" description="Disordered" evidence="1">
    <location>
        <begin position="1"/>
        <end position="21"/>
    </location>
</feature>
<name>A0AAV2CZU4_9ROSI</name>
<evidence type="ECO:0008006" key="4">
    <source>
        <dbReference type="Google" id="ProtNLM"/>
    </source>
</evidence>
<evidence type="ECO:0000313" key="2">
    <source>
        <dbReference type="EMBL" id="CAL1361923.1"/>
    </source>
</evidence>
<protein>
    <recommendedName>
        <fullName evidence="4">DUF1997 family protein</fullName>
    </recommendedName>
</protein>
<evidence type="ECO:0000313" key="3">
    <source>
        <dbReference type="Proteomes" id="UP001497516"/>
    </source>
</evidence>
<reference evidence="2 3" key="1">
    <citation type="submission" date="2024-04" db="EMBL/GenBank/DDBJ databases">
        <authorList>
            <person name="Fracassetti M."/>
        </authorList>
    </citation>
    <scope>NUCLEOTIDE SEQUENCE [LARGE SCALE GENOMIC DNA]</scope>
</reference>
<keyword evidence="3" id="KW-1185">Reference proteome</keyword>